<comment type="caution">
    <text evidence="2">The sequence shown here is derived from an EMBL/GenBank/DDBJ whole genome shotgun (WGS) entry which is preliminary data.</text>
</comment>
<dbReference type="AlphaFoldDB" id="A0A8X6TEJ9"/>
<dbReference type="EMBL" id="BMAW01008044">
    <property type="protein sequence ID" value="GFT06599.1"/>
    <property type="molecule type" value="Genomic_DNA"/>
</dbReference>
<protein>
    <submittedName>
        <fullName evidence="2">Uncharacterized protein</fullName>
    </submittedName>
</protein>
<evidence type="ECO:0000313" key="3">
    <source>
        <dbReference type="Proteomes" id="UP000887013"/>
    </source>
</evidence>
<reference evidence="2" key="1">
    <citation type="submission" date="2020-08" db="EMBL/GenBank/DDBJ databases">
        <title>Multicomponent nature underlies the extraordinary mechanical properties of spider dragline silk.</title>
        <authorList>
            <person name="Kono N."/>
            <person name="Nakamura H."/>
            <person name="Mori M."/>
            <person name="Yoshida Y."/>
            <person name="Ohtoshi R."/>
            <person name="Malay A.D."/>
            <person name="Moran D.A.P."/>
            <person name="Tomita M."/>
            <person name="Numata K."/>
            <person name="Arakawa K."/>
        </authorList>
    </citation>
    <scope>NUCLEOTIDE SEQUENCE</scope>
</reference>
<accession>A0A8X6TEJ9</accession>
<proteinExistence type="predicted"/>
<feature type="compositionally biased region" description="Basic and acidic residues" evidence="1">
    <location>
        <begin position="10"/>
        <end position="27"/>
    </location>
</feature>
<name>A0A8X6TEJ9_NEPPI</name>
<sequence>MEGASLQTEEMTRRRQERPTIRPEERYAAANAYAAESPRHTPSNREDEPYDKFTMHEERQTGRQPRHPRAARNRRRRDKNAYKSRCCRLQQRSPRRYKAWLAAALQCCIRCRHPRPRDEI</sequence>
<evidence type="ECO:0000256" key="1">
    <source>
        <dbReference type="SAM" id="MobiDB-lite"/>
    </source>
</evidence>
<gene>
    <name evidence="2" type="ORF">NPIL_275061</name>
</gene>
<evidence type="ECO:0000313" key="2">
    <source>
        <dbReference type="EMBL" id="GFT06599.1"/>
    </source>
</evidence>
<keyword evidence="3" id="KW-1185">Reference proteome</keyword>
<feature type="region of interest" description="Disordered" evidence="1">
    <location>
        <begin position="1"/>
        <end position="83"/>
    </location>
</feature>
<dbReference type="Proteomes" id="UP000887013">
    <property type="component" value="Unassembled WGS sequence"/>
</dbReference>
<organism evidence="2 3">
    <name type="scientific">Nephila pilipes</name>
    <name type="common">Giant wood spider</name>
    <name type="synonym">Nephila maculata</name>
    <dbReference type="NCBI Taxonomy" id="299642"/>
    <lineage>
        <taxon>Eukaryota</taxon>
        <taxon>Metazoa</taxon>
        <taxon>Ecdysozoa</taxon>
        <taxon>Arthropoda</taxon>
        <taxon>Chelicerata</taxon>
        <taxon>Arachnida</taxon>
        <taxon>Araneae</taxon>
        <taxon>Araneomorphae</taxon>
        <taxon>Entelegynae</taxon>
        <taxon>Araneoidea</taxon>
        <taxon>Nephilidae</taxon>
        <taxon>Nephila</taxon>
    </lineage>
</organism>
<feature type="compositionally biased region" description="Basic residues" evidence="1">
    <location>
        <begin position="64"/>
        <end position="78"/>
    </location>
</feature>
<feature type="compositionally biased region" description="Basic and acidic residues" evidence="1">
    <location>
        <begin position="37"/>
        <end position="61"/>
    </location>
</feature>